<accession>A0A818PJH3</accession>
<dbReference type="Gene3D" id="1.10.287.70">
    <property type="match status" value="1"/>
</dbReference>
<dbReference type="SMART" id="SM00225">
    <property type="entry name" value="BTB"/>
    <property type="match status" value="1"/>
</dbReference>
<proteinExistence type="predicted"/>
<dbReference type="InterPro" id="IPR003972">
    <property type="entry name" value="K_chnl_volt-dep_Kv1"/>
</dbReference>
<feature type="transmembrane region" description="Helical" evidence="13">
    <location>
        <begin position="312"/>
        <end position="333"/>
    </location>
</feature>
<dbReference type="GO" id="GO:0001508">
    <property type="term" value="P:action potential"/>
    <property type="evidence" value="ECO:0007669"/>
    <property type="project" value="TreeGrafter"/>
</dbReference>
<dbReference type="FunFam" id="3.30.710.10:FF:000157">
    <property type="entry name" value="Potassium channel"/>
    <property type="match status" value="1"/>
</dbReference>
<feature type="region of interest" description="Disordered" evidence="12">
    <location>
        <begin position="1"/>
        <end position="34"/>
    </location>
</feature>
<sequence>MQRTRITKPIHPIDQSRDVIEQSSQNQRGQQERFAKRKPFAVKQVDVNSNKSYAYISDLINVQSLLNIRATQSRQRKLHNTPSFEERIIINVCGDRYETHRETLELYPDSLLGNRKRCKHYYDKTRKEYFFDRNRSCFEAILYYYQSHGRLRRPTYVPIDVFLEEVTFFQLGEEALNQIRKAENIKEVKKVRLPKNNCRTHLWATMEYPDYSIMAEIVSGLSLLMILISTITLAVESLPQYADLDTITCDNITMGHSNNSNETLANDYKYLCSNYFATPFFIIQTICVGFFTLELILRIVSALSFAIFVKNIMNWIDIAAVIPYYITLVIYLTDLQSQIDTTTYLGLRLLRILRFARVLKFYRIFKRVKSLRALGSTIRETLPDFFIMINILTLLSFIFGAAAYFAESSANSSAFDSILKATYWGIITIASVGYGDIVPVTPAGRIIACLCSLCGATTIGMLVSILVDRYQRVFARKLYTNEDVIDFYDYSDDENNETESGRGSMLFHRHSHAKEIEDRDKKNKFNLPLNKDAMNRRLTTDISETLDTEDINENSMSRRNSAVHFIIDYVDSEQHDKSRDLIDTISTAVAKKKTAGENIELSILSDERQQLNPYDVKCHISLSSEEETDDDDDEELTEIDRRHGNKGVLKKF</sequence>
<dbReference type="Pfam" id="PF02214">
    <property type="entry name" value="BTB_2"/>
    <property type="match status" value="1"/>
</dbReference>
<feature type="region of interest" description="Disordered" evidence="12">
    <location>
        <begin position="622"/>
        <end position="652"/>
    </location>
</feature>
<keyword evidence="8 13" id="KW-1133">Transmembrane helix</keyword>
<evidence type="ECO:0000256" key="1">
    <source>
        <dbReference type="ARBA" id="ARBA00004141"/>
    </source>
</evidence>
<evidence type="ECO:0000313" key="16">
    <source>
        <dbReference type="Proteomes" id="UP000663865"/>
    </source>
</evidence>
<keyword evidence="2" id="KW-0813">Transport</keyword>
<feature type="compositionally biased region" description="Basic residues" evidence="12">
    <location>
        <begin position="643"/>
        <end position="652"/>
    </location>
</feature>
<feature type="transmembrane region" description="Helical" evidence="13">
    <location>
        <begin position="385"/>
        <end position="406"/>
    </location>
</feature>
<evidence type="ECO:0000256" key="2">
    <source>
        <dbReference type="ARBA" id="ARBA00022448"/>
    </source>
</evidence>
<keyword evidence="5" id="KW-0631">Potassium channel</keyword>
<gene>
    <name evidence="15" type="ORF">KIK155_LOCUS21999</name>
</gene>
<dbReference type="Proteomes" id="UP000663865">
    <property type="component" value="Unassembled WGS sequence"/>
</dbReference>
<dbReference type="GO" id="GO:0008076">
    <property type="term" value="C:voltage-gated potassium channel complex"/>
    <property type="evidence" value="ECO:0007669"/>
    <property type="project" value="InterPro"/>
</dbReference>
<evidence type="ECO:0000256" key="6">
    <source>
        <dbReference type="ARBA" id="ARBA00022882"/>
    </source>
</evidence>
<keyword evidence="4 13" id="KW-0812">Transmembrane</keyword>
<dbReference type="InterPro" id="IPR003131">
    <property type="entry name" value="T1-type_BTB"/>
</dbReference>
<dbReference type="Pfam" id="PF00520">
    <property type="entry name" value="Ion_trans"/>
    <property type="match status" value="1"/>
</dbReference>
<keyword evidence="11" id="KW-0407">Ion channel</keyword>
<keyword evidence="6" id="KW-0851">Voltage-gated channel</keyword>
<comment type="subcellular location">
    <subcellularLocation>
        <location evidence="1">Membrane</location>
        <topology evidence="1">Multi-pass membrane protein</topology>
    </subcellularLocation>
</comment>
<dbReference type="EMBL" id="CAJNYV010003932">
    <property type="protein sequence ID" value="CAF3622655.1"/>
    <property type="molecule type" value="Genomic_DNA"/>
</dbReference>
<feature type="compositionally biased region" description="Acidic residues" evidence="12">
    <location>
        <begin position="624"/>
        <end position="637"/>
    </location>
</feature>
<dbReference type="InterPro" id="IPR005821">
    <property type="entry name" value="Ion_trans_dom"/>
</dbReference>
<dbReference type="GO" id="GO:0051260">
    <property type="term" value="P:protein homooligomerization"/>
    <property type="evidence" value="ECO:0007669"/>
    <property type="project" value="InterPro"/>
</dbReference>
<evidence type="ECO:0000256" key="3">
    <source>
        <dbReference type="ARBA" id="ARBA00022538"/>
    </source>
</evidence>
<evidence type="ECO:0000256" key="13">
    <source>
        <dbReference type="SAM" id="Phobius"/>
    </source>
</evidence>
<evidence type="ECO:0000256" key="5">
    <source>
        <dbReference type="ARBA" id="ARBA00022826"/>
    </source>
</evidence>
<keyword evidence="7" id="KW-0630">Potassium</keyword>
<keyword evidence="10 13" id="KW-0472">Membrane</keyword>
<dbReference type="SUPFAM" id="SSF81324">
    <property type="entry name" value="Voltage-gated potassium channels"/>
    <property type="match status" value="1"/>
</dbReference>
<dbReference type="SUPFAM" id="SSF54695">
    <property type="entry name" value="POZ domain"/>
    <property type="match status" value="1"/>
</dbReference>
<dbReference type="InterPro" id="IPR000210">
    <property type="entry name" value="BTB/POZ_dom"/>
</dbReference>
<evidence type="ECO:0000256" key="11">
    <source>
        <dbReference type="ARBA" id="ARBA00023303"/>
    </source>
</evidence>
<evidence type="ECO:0000256" key="8">
    <source>
        <dbReference type="ARBA" id="ARBA00022989"/>
    </source>
</evidence>
<comment type="caution">
    <text evidence="15">The sequence shown here is derived from an EMBL/GenBank/DDBJ whole genome shotgun (WGS) entry which is preliminary data.</text>
</comment>
<reference evidence="15" key="1">
    <citation type="submission" date="2021-02" db="EMBL/GenBank/DDBJ databases">
        <authorList>
            <person name="Nowell W R."/>
        </authorList>
    </citation>
    <scope>NUCLEOTIDE SEQUENCE</scope>
</reference>
<feature type="domain" description="BTB" evidence="14">
    <location>
        <begin position="86"/>
        <end position="186"/>
    </location>
</feature>
<dbReference type="Gene3D" id="3.30.710.10">
    <property type="entry name" value="Potassium Channel Kv1.1, Chain A"/>
    <property type="match status" value="1"/>
</dbReference>
<name>A0A818PJH3_9BILA</name>
<protein>
    <recommendedName>
        <fullName evidence="14">BTB domain-containing protein</fullName>
    </recommendedName>
</protein>
<dbReference type="AlphaFoldDB" id="A0A818PJH3"/>
<dbReference type="GO" id="GO:0005251">
    <property type="term" value="F:delayed rectifier potassium channel activity"/>
    <property type="evidence" value="ECO:0007669"/>
    <property type="project" value="TreeGrafter"/>
</dbReference>
<dbReference type="PRINTS" id="PR01496">
    <property type="entry name" value="SHAKERCHANEL"/>
</dbReference>
<feature type="transmembrane region" description="Helical" evidence="13">
    <location>
        <begin position="443"/>
        <end position="467"/>
    </location>
</feature>
<feature type="transmembrane region" description="Helical" evidence="13">
    <location>
        <begin position="213"/>
        <end position="235"/>
    </location>
</feature>
<feature type="transmembrane region" description="Helical" evidence="13">
    <location>
        <begin position="276"/>
        <end position="300"/>
    </location>
</feature>
<keyword evidence="3" id="KW-0633">Potassium transport</keyword>
<dbReference type="PRINTS" id="PR00169">
    <property type="entry name" value="KCHANNEL"/>
</dbReference>
<dbReference type="PANTHER" id="PTHR11537">
    <property type="entry name" value="VOLTAGE-GATED POTASSIUM CHANNEL"/>
    <property type="match status" value="1"/>
</dbReference>
<evidence type="ECO:0000256" key="10">
    <source>
        <dbReference type="ARBA" id="ARBA00023136"/>
    </source>
</evidence>
<dbReference type="InterPro" id="IPR027359">
    <property type="entry name" value="Volt_channel_dom_sf"/>
</dbReference>
<dbReference type="InterPro" id="IPR028325">
    <property type="entry name" value="VG_K_chnl"/>
</dbReference>
<organism evidence="15 16">
    <name type="scientific">Rotaria socialis</name>
    <dbReference type="NCBI Taxonomy" id="392032"/>
    <lineage>
        <taxon>Eukaryota</taxon>
        <taxon>Metazoa</taxon>
        <taxon>Spiralia</taxon>
        <taxon>Gnathifera</taxon>
        <taxon>Rotifera</taxon>
        <taxon>Eurotatoria</taxon>
        <taxon>Bdelloidea</taxon>
        <taxon>Philodinida</taxon>
        <taxon>Philodinidae</taxon>
        <taxon>Rotaria</taxon>
    </lineage>
</organism>
<evidence type="ECO:0000256" key="9">
    <source>
        <dbReference type="ARBA" id="ARBA00023065"/>
    </source>
</evidence>
<dbReference type="Gene3D" id="1.20.120.350">
    <property type="entry name" value="Voltage-gated potassium channels. Chain C"/>
    <property type="match status" value="1"/>
</dbReference>
<evidence type="ECO:0000259" key="14">
    <source>
        <dbReference type="SMART" id="SM00225"/>
    </source>
</evidence>
<evidence type="ECO:0000256" key="12">
    <source>
        <dbReference type="SAM" id="MobiDB-lite"/>
    </source>
</evidence>
<evidence type="ECO:0000313" key="15">
    <source>
        <dbReference type="EMBL" id="CAF3622655.1"/>
    </source>
</evidence>
<dbReference type="PANTHER" id="PTHR11537:SF113">
    <property type="entry name" value="POTASSIUM VOLTAGE-GATED CHANNEL PROTEIN SHAKER"/>
    <property type="match status" value="1"/>
</dbReference>
<evidence type="ECO:0000256" key="4">
    <source>
        <dbReference type="ARBA" id="ARBA00022692"/>
    </source>
</evidence>
<evidence type="ECO:0000256" key="7">
    <source>
        <dbReference type="ARBA" id="ARBA00022958"/>
    </source>
</evidence>
<keyword evidence="9" id="KW-0406">Ion transport</keyword>
<dbReference type="InterPro" id="IPR011333">
    <property type="entry name" value="SKP1/BTB/POZ_sf"/>
</dbReference>